<name>A0A2D2D175_METT3</name>
<evidence type="ECO:0000313" key="1">
    <source>
        <dbReference type="EMBL" id="ATQ68732.1"/>
    </source>
</evidence>
<organism evidence="1 2">
    <name type="scientific">Methylosinus trichosporium (strain ATCC 35070 / NCIMB 11131 / UNIQEM 75 / OB3b)</name>
    <dbReference type="NCBI Taxonomy" id="595536"/>
    <lineage>
        <taxon>Bacteria</taxon>
        <taxon>Pseudomonadati</taxon>
        <taxon>Pseudomonadota</taxon>
        <taxon>Alphaproteobacteria</taxon>
        <taxon>Hyphomicrobiales</taxon>
        <taxon>Methylocystaceae</taxon>
        <taxon>Methylosinus</taxon>
    </lineage>
</organism>
<proteinExistence type="predicted"/>
<dbReference type="Proteomes" id="UP000230709">
    <property type="component" value="Chromosome"/>
</dbReference>
<dbReference type="EMBL" id="CP023737">
    <property type="protein sequence ID" value="ATQ68732.1"/>
    <property type="molecule type" value="Genomic_DNA"/>
</dbReference>
<dbReference type="AlphaFoldDB" id="A0A2D2D175"/>
<gene>
    <name evidence="1" type="ORF">CQW49_13200</name>
</gene>
<dbReference type="KEGG" id="mtw:CQW49_13200"/>
<evidence type="ECO:0000313" key="2">
    <source>
        <dbReference type="Proteomes" id="UP000230709"/>
    </source>
</evidence>
<sequence length="200" mass="22502">MSAVQSRPLTEALARGSGPRVEFSGALEWMPNAEGGVVRALRRYEDRPLVILGRTPEEEAMLALDQIADEAFASGHGELVLSTRRYEVASLRQLRRRVRGVVDGYARADERDGKRQVSRGFKVFSDGENKSQHLVAIGALGEVLLWARKNQPFEINAEVHPHNCLLAIDIKPISRDRAIQCARSDNWIARDRKKREARHV</sequence>
<protein>
    <submittedName>
        <fullName evidence="1">Uncharacterized protein</fullName>
    </submittedName>
</protein>
<dbReference type="STRING" id="595536.GCA_000178815_02525"/>
<dbReference type="RefSeq" id="WP_003609066.1">
    <property type="nucleotide sequence ID" value="NZ_ADVE02000001.1"/>
</dbReference>
<reference evidence="2" key="1">
    <citation type="submission" date="2017-10" db="EMBL/GenBank/DDBJ databases">
        <title>Completed PacBio SMRT sequence of Methylosinus trichosporium OB3b reveals presence of a third large plasmid.</title>
        <authorList>
            <person name="Charles T.C."/>
            <person name="Lynch M.D.J."/>
            <person name="Heil J.R."/>
            <person name="Cheng J."/>
        </authorList>
    </citation>
    <scope>NUCLEOTIDE SEQUENCE [LARGE SCALE GENOMIC DNA]</scope>
    <source>
        <strain evidence="2">OB3b</strain>
    </source>
</reference>
<accession>A0A2D2D175</accession>
<keyword evidence="2" id="KW-1185">Reference proteome</keyword>